<feature type="region of interest" description="Disordered" evidence="1">
    <location>
        <begin position="1"/>
        <end position="44"/>
    </location>
</feature>
<protein>
    <submittedName>
        <fullName evidence="2">Uncharacterized protein</fullName>
    </submittedName>
</protein>
<evidence type="ECO:0000313" key="2">
    <source>
        <dbReference type="EMBL" id="PRX25702.1"/>
    </source>
</evidence>
<dbReference type="EMBL" id="PVMZ01000001">
    <property type="protein sequence ID" value="PRX25702.1"/>
    <property type="molecule type" value="Genomic_DNA"/>
</dbReference>
<name>A0A2T0KPM8_9ACTN</name>
<reference evidence="2 3" key="1">
    <citation type="submission" date="2018-03" db="EMBL/GenBank/DDBJ databases">
        <title>Genomic Encyclopedia of Archaeal and Bacterial Type Strains, Phase II (KMG-II): from individual species to whole genera.</title>
        <authorList>
            <person name="Goeker M."/>
        </authorList>
    </citation>
    <scope>NUCLEOTIDE SEQUENCE [LARGE SCALE GENOMIC DNA]</scope>
    <source>
        <strain evidence="2 3">DSM 43146</strain>
    </source>
</reference>
<evidence type="ECO:0000313" key="3">
    <source>
        <dbReference type="Proteomes" id="UP000239415"/>
    </source>
</evidence>
<keyword evidence="3" id="KW-1185">Reference proteome</keyword>
<accession>A0A2T0KPM8</accession>
<proteinExistence type="predicted"/>
<evidence type="ECO:0000256" key="1">
    <source>
        <dbReference type="SAM" id="MobiDB-lite"/>
    </source>
</evidence>
<gene>
    <name evidence="2" type="ORF">CLV67_101421</name>
</gene>
<organism evidence="2 3">
    <name type="scientific">Actinoplanes italicus</name>
    <dbReference type="NCBI Taxonomy" id="113567"/>
    <lineage>
        <taxon>Bacteria</taxon>
        <taxon>Bacillati</taxon>
        <taxon>Actinomycetota</taxon>
        <taxon>Actinomycetes</taxon>
        <taxon>Micromonosporales</taxon>
        <taxon>Micromonosporaceae</taxon>
        <taxon>Actinoplanes</taxon>
    </lineage>
</organism>
<dbReference type="AlphaFoldDB" id="A0A2T0KPM8"/>
<dbReference type="Proteomes" id="UP000239415">
    <property type="component" value="Unassembled WGS sequence"/>
</dbReference>
<comment type="caution">
    <text evidence="2">The sequence shown here is derived from an EMBL/GenBank/DDBJ whole genome shotgun (WGS) entry which is preliminary data.</text>
</comment>
<sequence>MHVQIGYGESAPDKWHVGAPFRAGSQRPNGPRRKAKSIPMNATGLDEIETGTLGAARVKTPGRAE</sequence>